<dbReference type="PROSITE" id="PS50262">
    <property type="entry name" value="G_PROTEIN_RECEP_F1_2"/>
    <property type="match status" value="1"/>
</dbReference>
<dbReference type="InterPro" id="IPR017452">
    <property type="entry name" value="GPCR_Rhodpsn_7TM"/>
</dbReference>
<feature type="non-terminal residue" evidence="12">
    <location>
        <position position="1"/>
    </location>
</feature>
<evidence type="ECO:0000256" key="4">
    <source>
        <dbReference type="ARBA" id="ARBA00023040"/>
    </source>
</evidence>
<evidence type="ECO:0000256" key="2">
    <source>
        <dbReference type="ARBA" id="ARBA00022692"/>
    </source>
</evidence>
<keyword evidence="4 8" id="KW-0297">G-protein coupled receptor</keyword>
<evidence type="ECO:0000313" key="12">
    <source>
        <dbReference type="EMBL" id="EEN69882.1"/>
    </source>
</evidence>
<proteinExistence type="inferred from homology"/>
<evidence type="ECO:0000256" key="5">
    <source>
        <dbReference type="ARBA" id="ARBA00023136"/>
    </source>
</evidence>
<sequence>ALPIIIILGVISVLGIAGNTIVLVVYKREKRVCSNVFILTLALVDIAMCLIAIPLELNNFLQWTKEGSDWSCKFSVYFVQTSLVCSILTLAAVAMDRYFAICRPFRKTMTVKRAKLIALGIVVLGLVLDCPILFVYGVDKFVPDQNGHQFGTSMKMRPVSPVDKSEDSGHETDGPETKSCRSSPVMRSEGGYTSAASSYRRRLVTRARSRYQNPRMSSPHVQTAKMLALATLVFILTWLPHWILTFVYSDPATNSPFISQAAQAIFLVLDRLYLLNSVLNPVIYSFASRSFRVALKNTVMCKRQRHRWQR</sequence>
<evidence type="ECO:0000256" key="3">
    <source>
        <dbReference type="ARBA" id="ARBA00022989"/>
    </source>
</evidence>
<keyword evidence="3 10" id="KW-1133">Transmembrane helix</keyword>
<dbReference type="PANTHER" id="PTHR24243:SF224">
    <property type="entry name" value="G-PROTEIN COUPLED RECEPTOR 19-RELATED"/>
    <property type="match status" value="1"/>
</dbReference>
<feature type="compositionally biased region" description="Basic and acidic residues" evidence="9">
    <location>
        <begin position="163"/>
        <end position="179"/>
    </location>
</feature>
<protein>
    <recommendedName>
        <fullName evidence="11">G-protein coupled receptors family 1 profile domain-containing protein</fullName>
    </recommendedName>
</protein>
<reference evidence="12" key="1">
    <citation type="journal article" date="2008" name="Nature">
        <title>The amphioxus genome and the evolution of the chordate karyotype.</title>
        <authorList>
            <consortium name="US DOE Joint Genome Institute (JGI-PGF)"/>
            <person name="Putnam N.H."/>
            <person name="Butts T."/>
            <person name="Ferrier D.E.K."/>
            <person name="Furlong R.F."/>
            <person name="Hellsten U."/>
            <person name="Kawashima T."/>
            <person name="Robinson-Rechavi M."/>
            <person name="Shoguchi E."/>
            <person name="Terry A."/>
            <person name="Yu J.-K."/>
            <person name="Benito-Gutierrez E.L."/>
            <person name="Dubchak I."/>
            <person name="Garcia-Fernandez J."/>
            <person name="Gibson-Brown J.J."/>
            <person name="Grigoriev I.V."/>
            <person name="Horton A.C."/>
            <person name="de Jong P.J."/>
            <person name="Jurka J."/>
            <person name="Kapitonov V.V."/>
            <person name="Kohara Y."/>
            <person name="Kuroki Y."/>
            <person name="Lindquist E."/>
            <person name="Lucas S."/>
            <person name="Osoegawa K."/>
            <person name="Pennacchio L.A."/>
            <person name="Salamov A.A."/>
            <person name="Satou Y."/>
            <person name="Sauka-Spengler T."/>
            <person name="Schmutz J."/>
            <person name="Shin-I T."/>
            <person name="Toyoda A."/>
            <person name="Bronner-Fraser M."/>
            <person name="Fujiyama A."/>
            <person name="Holland L.Z."/>
            <person name="Holland P.W.H."/>
            <person name="Satoh N."/>
            <person name="Rokhsar D.S."/>
        </authorList>
    </citation>
    <scope>NUCLEOTIDE SEQUENCE [LARGE SCALE GENOMIC DNA]</scope>
    <source>
        <strain evidence="12">S238N-H82</strain>
        <tissue evidence="12">Testes</tissue>
    </source>
</reference>
<dbReference type="STRING" id="7739.C3XPL1"/>
<feature type="region of interest" description="Disordered" evidence="9">
    <location>
        <begin position="152"/>
        <end position="197"/>
    </location>
</feature>
<dbReference type="AlphaFoldDB" id="C3XPL1"/>
<gene>
    <name evidence="12" type="ORF">BRAFLDRAFT_208548</name>
</gene>
<feature type="transmembrane region" description="Helical" evidence="10">
    <location>
        <begin position="33"/>
        <end position="54"/>
    </location>
</feature>
<keyword evidence="7 8" id="KW-0807">Transducer</keyword>
<accession>C3XPL1</accession>
<evidence type="ECO:0000256" key="7">
    <source>
        <dbReference type="ARBA" id="ARBA00023224"/>
    </source>
</evidence>
<dbReference type="PROSITE" id="PS00237">
    <property type="entry name" value="G_PROTEIN_RECEP_F1_1"/>
    <property type="match status" value="1"/>
</dbReference>
<dbReference type="InterPro" id="IPR000276">
    <property type="entry name" value="GPCR_Rhodpsn"/>
</dbReference>
<comment type="similarity">
    <text evidence="8">Belongs to the G-protein coupled receptor 1 family.</text>
</comment>
<evidence type="ECO:0000259" key="11">
    <source>
        <dbReference type="PROSITE" id="PS50262"/>
    </source>
</evidence>
<feature type="transmembrane region" description="Helical" evidence="10">
    <location>
        <begin position="74"/>
        <end position="95"/>
    </location>
</feature>
<dbReference type="eggNOG" id="KOG3656">
    <property type="taxonomic scope" value="Eukaryota"/>
</dbReference>
<evidence type="ECO:0000256" key="1">
    <source>
        <dbReference type="ARBA" id="ARBA00004141"/>
    </source>
</evidence>
<feature type="transmembrane region" description="Helical" evidence="10">
    <location>
        <begin position="6"/>
        <end position="26"/>
    </location>
</feature>
<evidence type="ECO:0000256" key="9">
    <source>
        <dbReference type="SAM" id="MobiDB-lite"/>
    </source>
</evidence>
<keyword evidence="6 8" id="KW-0675">Receptor</keyword>
<name>C3XPL1_BRAFL</name>
<dbReference type="EMBL" id="GG666451">
    <property type="protein sequence ID" value="EEN69882.1"/>
    <property type="molecule type" value="Genomic_DNA"/>
</dbReference>
<dbReference type="SUPFAM" id="SSF81321">
    <property type="entry name" value="Family A G protein-coupled receptor-like"/>
    <property type="match status" value="2"/>
</dbReference>
<keyword evidence="2 8" id="KW-0812">Transmembrane</keyword>
<comment type="subcellular location">
    <subcellularLocation>
        <location evidence="1">Membrane</location>
        <topology evidence="1">Multi-pass membrane protein</topology>
    </subcellularLocation>
</comment>
<dbReference type="InParanoid" id="C3XPL1"/>
<dbReference type="PRINTS" id="PR00237">
    <property type="entry name" value="GPCRRHODOPSN"/>
</dbReference>
<organism evidence="12">
    <name type="scientific">Branchiostoma floridae</name>
    <name type="common">Florida lancelet</name>
    <name type="synonym">Amphioxus</name>
    <dbReference type="NCBI Taxonomy" id="7739"/>
    <lineage>
        <taxon>Eukaryota</taxon>
        <taxon>Metazoa</taxon>
        <taxon>Chordata</taxon>
        <taxon>Cephalochordata</taxon>
        <taxon>Leptocardii</taxon>
        <taxon>Amphioxiformes</taxon>
        <taxon>Branchiostomatidae</taxon>
        <taxon>Branchiostoma</taxon>
    </lineage>
</organism>
<feature type="transmembrane region" description="Helical" evidence="10">
    <location>
        <begin position="226"/>
        <end position="248"/>
    </location>
</feature>
<dbReference type="GO" id="GO:0016020">
    <property type="term" value="C:membrane"/>
    <property type="evidence" value="ECO:0007669"/>
    <property type="project" value="UniProtKB-SubCell"/>
</dbReference>
<keyword evidence="5 10" id="KW-0472">Membrane</keyword>
<evidence type="ECO:0000256" key="10">
    <source>
        <dbReference type="SAM" id="Phobius"/>
    </source>
</evidence>
<dbReference type="CDD" id="cd00637">
    <property type="entry name" value="7tm_classA_rhodopsin-like"/>
    <property type="match status" value="1"/>
</dbReference>
<dbReference type="PANTHER" id="PTHR24243">
    <property type="entry name" value="G-PROTEIN COUPLED RECEPTOR"/>
    <property type="match status" value="1"/>
</dbReference>
<dbReference type="Gene3D" id="1.20.1070.10">
    <property type="entry name" value="Rhodopsin 7-helix transmembrane proteins"/>
    <property type="match status" value="2"/>
</dbReference>
<evidence type="ECO:0000256" key="6">
    <source>
        <dbReference type="ARBA" id="ARBA00023170"/>
    </source>
</evidence>
<feature type="transmembrane region" description="Helical" evidence="10">
    <location>
        <begin position="116"/>
        <end position="138"/>
    </location>
</feature>
<feature type="domain" description="G-protein coupled receptors family 1 profile" evidence="11">
    <location>
        <begin position="17"/>
        <end position="284"/>
    </location>
</feature>
<evidence type="ECO:0000256" key="8">
    <source>
        <dbReference type="RuleBase" id="RU000688"/>
    </source>
</evidence>
<dbReference type="GO" id="GO:0004930">
    <property type="term" value="F:G protein-coupled receptor activity"/>
    <property type="evidence" value="ECO:0007669"/>
    <property type="project" value="UniProtKB-KW"/>
</dbReference>
<dbReference type="Pfam" id="PF00001">
    <property type="entry name" value="7tm_1"/>
    <property type="match status" value="2"/>
</dbReference>